<dbReference type="PANTHER" id="PTHR10788:SF106">
    <property type="entry name" value="BCDNA.GH08860"/>
    <property type="match status" value="1"/>
</dbReference>
<keyword evidence="4" id="KW-1185">Reference proteome</keyword>
<dbReference type="CDD" id="cd03788">
    <property type="entry name" value="GT20_TPS"/>
    <property type="match status" value="1"/>
</dbReference>
<dbReference type="PATRIC" id="fig|1698267.3.peg.1513"/>
<organism evidence="3 4">
    <name type="scientific">candidate division MSBL1 archaeon SCGC-AAA259I09</name>
    <dbReference type="NCBI Taxonomy" id="1698267"/>
    <lineage>
        <taxon>Archaea</taxon>
        <taxon>Methanobacteriati</taxon>
        <taxon>Methanobacteriota</taxon>
        <taxon>candidate division MSBL1</taxon>
    </lineage>
</organism>
<accession>A0A133URN3</accession>
<dbReference type="GO" id="GO:0005992">
    <property type="term" value="P:trehalose biosynthetic process"/>
    <property type="evidence" value="ECO:0007669"/>
    <property type="project" value="InterPro"/>
</dbReference>
<dbReference type="GO" id="GO:0005829">
    <property type="term" value="C:cytosol"/>
    <property type="evidence" value="ECO:0007669"/>
    <property type="project" value="TreeGrafter"/>
</dbReference>
<proteinExistence type="predicted"/>
<gene>
    <name evidence="3" type="ORF">AKJ37_04280</name>
</gene>
<evidence type="ECO:0000256" key="2">
    <source>
        <dbReference type="ARBA" id="ARBA00022679"/>
    </source>
</evidence>
<reference evidence="3 4" key="1">
    <citation type="journal article" date="2016" name="Sci. Rep.">
        <title>Metabolic traits of an uncultured archaeal lineage -MSBL1- from brine pools of the Red Sea.</title>
        <authorList>
            <person name="Mwirichia R."/>
            <person name="Alam I."/>
            <person name="Rashid M."/>
            <person name="Vinu M."/>
            <person name="Ba-Alawi W."/>
            <person name="Anthony Kamau A."/>
            <person name="Kamanda Ngugi D."/>
            <person name="Goker M."/>
            <person name="Klenk H.P."/>
            <person name="Bajic V."/>
            <person name="Stingl U."/>
        </authorList>
    </citation>
    <scope>NUCLEOTIDE SEQUENCE [LARGE SCALE GENOMIC DNA]</scope>
    <source>
        <strain evidence="3">SCGC-AAA259I09</strain>
    </source>
</reference>
<dbReference type="AlphaFoldDB" id="A0A133URN3"/>
<evidence type="ECO:0000313" key="3">
    <source>
        <dbReference type="EMBL" id="KXA96848.1"/>
    </source>
</evidence>
<dbReference type="InterPro" id="IPR001830">
    <property type="entry name" value="Glyco_trans_20"/>
</dbReference>
<evidence type="ECO:0000313" key="4">
    <source>
        <dbReference type="Proteomes" id="UP000070463"/>
    </source>
</evidence>
<dbReference type="PANTHER" id="PTHR10788">
    <property type="entry name" value="TREHALOSE-6-PHOSPHATE SYNTHASE"/>
    <property type="match status" value="1"/>
</dbReference>
<dbReference type="FunFam" id="3.40.50.2000:FF:000010">
    <property type="entry name" value="Alpha,alpha-trehalose-phosphate synthase"/>
    <property type="match status" value="1"/>
</dbReference>
<dbReference type="EMBL" id="LHXR01000057">
    <property type="protein sequence ID" value="KXA96848.1"/>
    <property type="molecule type" value="Genomic_DNA"/>
</dbReference>
<dbReference type="Gene3D" id="3.40.50.2000">
    <property type="entry name" value="Glycogen Phosphorylase B"/>
    <property type="match status" value="2"/>
</dbReference>
<evidence type="ECO:0000256" key="1">
    <source>
        <dbReference type="ARBA" id="ARBA00022676"/>
    </source>
</evidence>
<keyword evidence="1" id="KW-0328">Glycosyltransferase</keyword>
<comment type="caution">
    <text evidence="3">The sequence shown here is derived from an EMBL/GenBank/DDBJ whole genome shotgun (WGS) entry which is preliminary data.</text>
</comment>
<dbReference type="Proteomes" id="UP000070463">
    <property type="component" value="Unassembled WGS sequence"/>
</dbReference>
<protein>
    <submittedName>
        <fullName evidence="3">Alpha,alpha-trehalose-phosphate synthase</fullName>
    </submittedName>
</protein>
<name>A0A133URN3_9EURY</name>
<dbReference type="SUPFAM" id="SSF53756">
    <property type="entry name" value="UDP-Glycosyltransferase/glycogen phosphorylase"/>
    <property type="match status" value="1"/>
</dbReference>
<dbReference type="GO" id="GO:0004805">
    <property type="term" value="F:trehalose-phosphatase activity"/>
    <property type="evidence" value="ECO:0007669"/>
    <property type="project" value="TreeGrafter"/>
</dbReference>
<dbReference type="Pfam" id="PF00982">
    <property type="entry name" value="Glyco_transf_20"/>
    <property type="match status" value="1"/>
</dbReference>
<dbReference type="GO" id="GO:0003825">
    <property type="term" value="F:alpha,alpha-trehalose-phosphate synthase (UDP-forming) activity"/>
    <property type="evidence" value="ECO:0007669"/>
    <property type="project" value="TreeGrafter"/>
</dbReference>
<keyword evidence="2" id="KW-0808">Transferase</keyword>
<sequence>MDSEDYNLILVSNAEPYAHRRKGEEIEQEKLAGGLTSALDPLMQKIDGVWIAWGRENADFEVLNSEGKVRVPDENGYELKRLKLTEKEVDGFYLGFSNEILWPICHSFPERSSLSNYRSCEKKWEIYSDVNRKYADMVLEELEGNDLIWIHDYHLSLVPRMIRKENTEANISTFWHIPWPPWEIFGSLPWREEIIEGLVASDFLGFHTPTIKENFFSCARNIGMNIIEEKSLVNRKGSETRVASIPLGIDYNWFNSLSNKDKYNKKAEKLRKRIPGQKIIVGIDRLDYTKGIPERLRAFELFLEENPEFQGEVTLVQRIPPSRSSVKEYQSILNQINRLVGEINGKFEKADWTPIKSFHRFLSKQEQLIPYYMIADVGLVTPLIDGMNLVSKEFIACTDDGVLVLSEFAGAAEELKEAIQVNPYNVRETAQGIKKALTMTPRERKERITQLKKRVKENDLGKWREKFIKNWLRDSPKRNFSL</sequence>